<evidence type="ECO:0000256" key="1">
    <source>
        <dbReference type="SAM" id="Coils"/>
    </source>
</evidence>
<feature type="region of interest" description="Disordered" evidence="2">
    <location>
        <begin position="330"/>
        <end position="366"/>
    </location>
</feature>
<dbReference type="InterPro" id="IPR043910">
    <property type="entry name" value="DUF5767"/>
</dbReference>
<feature type="region of interest" description="Disordered" evidence="2">
    <location>
        <begin position="66"/>
        <end position="141"/>
    </location>
</feature>
<organism evidence="3">
    <name type="scientific">viral metagenome</name>
    <dbReference type="NCBI Taxonomy" id="1070528"/>
    <lineage>
        <taxon>unclassified sequences</taxon>
        <taxon>metagenomes</taxon>
        <taxon>organismal metagenomes</taxon>
    </lineage>
</organism>
<accession>A0A6C0BDZ2</accession>
<feature type="compositionally biased region" description="Basic residues" evidence="2">
    <location>
        <begin position="91"/>
        <end position="100"/>
    </location>
</feature>
<reference evidence="3" key="1">
    <citation type="journal article" date="2020" name="Nature">
        <title>Giant virus diversity and host interactions through global metagenomics.</title>
        <authorList>
            <person name="Schulz F."/>
            <person name="Roux S."/>
            <person name="Paez-Espino D."/>
            <person name="Jungbluth S."/>
            <person name="Walsh D.A."/>
            <person name="Denef V.J."/>
            <person name="McMahon K.D."/>
            <person name="Konstantinidis K.T."/>
            <person name="Eloe-Fadrosh E.A."/>
            <person name="Kyrpides N.C."/>
            <person name="Woyke T."/>
        </authorList>
    </citation>
    <scope>NUCLEOTIDE SEQUENCE</scope>
    <source>
        <strain evidence="3">GVMAG-M-3300010354-11</strain>
    </source>
</reference>
<dbReference type="AlphaFoldDB" id="A0A6C0BDZ2"/>
<dbReference type="EMBL" id="MN739140">
    <property type="protein sequence ID" value="QHS90525.1"/>
    <property type="molecule type" value="Genomic_DNA"/>
</dbReference>
<proteinExistence type="predicted"/>
<feature type="compositionally biased region" description="Polar residues" evidence="2">
    <location>
        <begin position="17"/>
        <end position="27"/>
    </location>
</feature>
<sequence length="429" mass="47833">MDLGLELLMNPRKKSGSDNGSVASADVQSVRSVKLDIPYAHSEDNVTDVSDEILSVERINVNEFNDRSETESQLSFRSRESRESRASRVSKSSHKQKKRYQSSMSSVSESEYTETEECQSEMGSLGSMLASGEKPRTRMSEEDVFNAKKELLYQFDRLEKKGMKLPKKFTMSSNLDEMRQEYERLKRDKDLDNAVKFQRRALMMFTSGVEFLNSKFDPFDVKLDGWSESVHENIVDYDDVFEELYDKYKGKAKMAPELKLLFALGGSAFMFHMTNSMFKQVPGLDQVLKQNPDLMKQFAAATANTMKSQQPQGGLFSGITGMFSSMFGGGGGSSGGPSGGPSSMFGGGGGSPVETGSYVNEQPVSFNMKGPSNIDDIMRELENNDNDNDRIEVMSTVSSSEFTELQDDVSINNLVYNKKKGGKKMTLDL</sequence>
<feature type="compositionally biased region" description="Basic and acidic residues" evidence="2">
    <location>
        <begin position="77"/>
        <end position="86"/>
    </location>
</feature>
<protein>
    <submittedName>
        <fullName evidence="3">Uncharacterized protein</fullName>
    </submittedName>
</protein>
<name>A0A6C0BDZ2_9ZZZZ</name>
<keyword evidence="1" id="KW-0175">Coiled coil</keyword>
<feature type="compositionally biased region" description="Low complexity" evidence="2">
    <location>
        <begin position="101"/>
        <end position="110"/>
    </location>
</feature>
<evidence type="ECO:0000313" key="3">
    <source>
        <dbReference type="EMBL" id="QHS90525.1"/>
    </source>
</evidence>
<feature type="region of interest" description="Disordered" evidence="2">
    <location>
        <begin position="1"/>
        <end position="27"/>
    </location>
</feature>
<evidence type="ECO:0000256" key="2">
    <source>
        <dbReference type="SAM" id="MobiDB-lite"/>
    </source>
</evidence>
<dbReference type="Pfam" id="PF19071">
    <property type="entry name" value="DUF5767"/>
    <property type="match status" value="1"/>
</dbReference>
<feature type="compositionally biased region" description="Gly residues" evidence="2">
    <location>
        <begin position="330"/>
        <end position="351"/>
    </location>
</feature>
<feature type="coiled-coil region" evidence="1">
    <location>
        <begin position="168"/>
        <end position="195"/>
    </location>
</feature>